<evidence type="ECO:0000256" key="1">
    <source>
        <dbReference type="ARBA" id="ARBA00022603"/>
    </source>
</evidence>
<evidence type="ECO:0000313" key="6">
    <source>
        <dbReference type="Proteomes" id="UP001057375"/>
    </source>
</evidence>
<accession>A0ABQ5KLD8</accession>
<name>A0ABQ5KLD8_9EUKA</name>
<dbReference type="GO" id="GO:0008168">
    <property type="term" value="F:methyltransferase activity"/>
    <property type="evidence" value="ECO:0007669"/>
    <property type="project" value="UniProtKB-KW"/>
</dbReference>
<dbReference type="CDD" id="cd02440">
    <property type="entry name" value="AdoMet_MTases"/>
    <property type="match status" value="1"/>
</dbReference>
<keyword evidence="2" id="KW-0808">Transferase</keyword>
<dbReference type="PANTHER" id="PTHR43464:SF19">
    <property type="entry name" value="UBIQUINONE BIOSYNTHESIS O-METHYLTRANSFERASE, MITOCHONDRIAL"/>
    <property type="match status" value="1"/>
</dbReference>
<evidence type="ECO:0000313" key="5">
    <source>
        <dbReference type="EMBL" id="GKT32129.1"/>
    </source>
</evidence>
<dbReference type="SUPFAM" id="SSF53335">
    <property type="entry name" value="S-adenosyl-L-methionine-dependent methyltransferases"/>
    <property type="match status" value="1"/>
</dbReference>
<dbReference type="PANTHER" id="PTHR43464">
    <property type="entry name" value="METHYLTRANSFERASE"/>
    <property type="match status" value="1"/>
</dbReference>
<keyword evidence="1 5" id="KW-0489">Methyltransferase</keyword>
<dbReference type="GO" id="GO:0032259">
    <property type="term" value="P:methylation"/>
    <property type="evidence" value="ECO:0007669"/>
    <property type="project" value="UniProtKB-KW"/>
</dbReference>
<keyword evidence="6" id="KW-1185">Reference proteome</keyword>
<evidence type="ECO:0000256" key="2">
    <source>
        <dbReference type="ARBA" id="ARBA00022679"/>
    </source>
</evidence>
<evidence type="ECO:0000259" key="4">
    <source>
        <dbReference type="Pfam" id="PF13649"/>
    </source>
</evidence>
<dbReference type="Proteomes" id="UP001057375">
    <property type="component" value="Unassembled WGS sequence"/>
</dbReference>
<dbReference type="InterPro" id="IPR029063">
    <property type="entry name" value="SAM-dependent_MTases_sf"/>
</dbReference>
<sequence>DIKDAQPRIKELAAYGALHGEILDIGCGLGENSIYLTQQGLSVTGLDFSPSAIQQAKQRAAAASVSVTLEVADATTLDGWEGRFDTVVDSAVARWFIACFGDGSVNGITMPFGVQDPEEIRGVLAEAHWNIQYFGRTTYLGSRAAFVGAALAGIDPEQMPADMRERFARPGVAAQAQQTFERLQQLDDDMIHMPFFNIVAERG</sequence>
<feature type="domain" description="Methyltransferase" evidence="4">
    <location>
        <begin position="22"/>
        <end position="90"/>
    </location>
</feature>
<keyword evidence="3" id="KW-0949">S-adenosyl-L-methionine</keyword>
<feature type="non-terminal residue" evidence="5">
    <location>
        <position position="1"/>
    </location>
</feature>
<comment type="caution">
    <text evidence="5">The sequence shown here is derived from an EMBL/GenBank/DDBJ whole genome shotgun (WGS) entry which is preliminary data.</text>
</comment>
<dbReference type="InterPro" id="IPR041698">
    <property type="entry name" value="Methyltransf_25"/>
</dbReference>
<proteinExistence type="predicted"/>
<organism evidence="5 6">
    <name type="scientific">Aduncisulcus paluster</name>
    <dbReference type="NCBI Taxonomy" id="2918883"/>
    <lineage>
        <taxon>Eukaryota</taxon>
        <taxon>Metamonada</taxon>
        <taxon>Carpediemonas-like organisms</taxon>
        <taxon>Aduncisulcus</taxon>
    </lineage>
</organism>
<dbReference type="Gene3D" id="3.40.50.150">
    <property type="entry name" value="Vaccinia Virus protein VP39"/>
    <property type="match status" value="1"/>
</dbReference>
<gene>
    <name evidence="5" type="ORF">ADUPG1_006351</name>
</gene>
<protein>
    <submittedName>
        <fullName evidence="5">Methyltransferase domain-containing protein</fullName>
    </submittedName>
</protein>
<dbReference type="EMBL" id="BQXS01009933">
    <property type="protein sequence ID" value="GKT32129.1"/>
    <property type="molecule type" value="Genomic_DNA"/>
</dbReference>
<reference evidence="5" key="1">
    <citation type="submission" date="2022-03" db="EMBL/GenBank/DDBJ databases">
        <title>Draft genome sequence of Aduncisulcus paluster, a free-living microaerophilic Fornicata.</title>
        <authorList>
            <person name="Yuyama I."/>
            <person name="Kume K."/>
            <person name="Tamura T."/>
            <person name="Inagaki Y."/>
            <person name="Hashimoto T."/>
        </authorList>
    </citation>
    <scope>NUCLEOTIDE SEQUENCE</scope>
    <source>
        <strain evidence="5">NY0171</strain>
    </source>
</reference>
<dbReference type="Pfam" id="PF13649">
    <property type="entry name" value="Methyltransf_25"/>
    <property type="match status" value="1"/>
</dbReference>
<evidence type="ECO:0000256" key="3">
    <source>
        <dbReference type="ARBA" id="ARBA00022691"/>
    </source>
</evidence>